<sequence>MKSWTEEIIIHTPIEHLFSYLDGSLAQMQKLMPQVIENTPLKETDAIVGNVYRQKYKEGEDIQEYDVETLDYINTPIYKSLKFGFTLANMFNITATYELRQIDEMQTLFKYTATNQPLTEQAELYMKSATNQVVVDFVNRFKTIAESEYNK</sequence>
<gene>
    <name evidence="1" type="ORF">COK38_06355</name>
</gene>
<dbReference type="SUPFAM" id="SSF55961">
    <property type="entry name" value="Bet v1-like"/>
    <property type="match status" value="1"/>
</dbReference>
<reference evidence="1 2" key="1">
    <citation type="submission" date="2017-09" db="EMBL/GenBank/DDBJ databases">
        <title>Large-scale bioinformatics analysis of Bacillus genomes uncovers conserved roles of natural products in bacterial physiology.</title>
        <authorList>
            <consortium name="Agbiome Team Llc"/>
            <person name="Bleich R.M."/>
            <person name="Grubbs K.J."/>
            <person name="Santa Maria K.C."/>
            <person name="Allen S.E."/>
            <person name="Farag S."/>
            <person name="Shank E.A."/>
            <person name="Bowers A."/>
        </authorList>
    </citation>
    <scope>NUCLEOTIDE SEQUENCE [LARGE SCALE GENOMIC DNA]</scope>
    <source>
        <strain evidence="1 2">AFS067272</strain>
    </source>
</reference>
<dbReference type="Proteomes" id="UP000226357">
    <property type="component" value="Unassembled WGS sequence"/>
</dbReference>
<protein>
    <recommendedName>
        <fullName evidence="3">SRPBCC family protein</fullName>
    </recommendedName>
</protein>
<proteinExistence type="predicted"/>
<dbReference type="AlphaFoldDB" id="A0AA44TH07"/>
<evidence type="ECO:0008006" key="3">
    <source>
        <dbReference type="Google" id="ProtNLM"/>
    </source>
</evidence>
<dbReference type="EMBL" id="NVBO01000045">
    <property type="protein sequence ID" value="PFS04417.1"/>
    <property type="molecule type" value="Genomic_DNA"/>
</dbReference>
<dbReference type="RefSeq" id="WP_098359173.1">
    <property type="nucleotide sequence ID" value="NZ_NTUG01000011.1"/>
</dbReference>
<organism evidence="1 2">
    <name type="scientific">Bacillus cereus</name>
    <dbReference type="NCBI Taxonomy" id="1396"/>
    <lineage>
        <taxon>Bacteria</taxon>
        <taxon>Bacillati</taxon>
        <taxon>Bacillota</taxon>
        <taxon>Bacilli</taxon>
        <taxon>Bacillales</taxon>
        <taxon>Bacillaceae</taxon>
        <taxon>Bacillus</taxon>
        <taxon>Bacillus cereus group</taxon>
    </lineage>
</organism>
<evidence type="ECO:0000313" key="2">
    <source>
        <dbReference type="Proteomes" id="UP000226357"/>
    </source>
</evidence>
<name>A0AA44TH07_BACCE</name>
<accession>A0AA44TH07</accession>
<evidence type="ECO:0000313" key="1">
    <source>
        <dbReference type="EMBL" id="PFS04417.1"/>
    </source>
</evidence>
<comment type="caution">
    <text evidence="1">The sequence shown here is derived from an EMBL/GenBank/DDBJ whole genome shotgun (WGS) entry which is preliminary data.</text>
</comment>